<dbReference type="NCBIfam" id="TIGR00229">
    <property type="entry name" value="sensory_box"/>
    <property type="match status" value="1"/>
</dbReference>
<evidence type="ECO:0000259" key="7">
    <source>
        <dbReference type="PROSITE" id="PS50109"/>
    </source>
</evidence>
<dbReference type="GO" id="GO:0007234">
    <property type="term" value="P:osmosensory signaling via phosphorelay pathway"/>
    <property type="evidence" value="ECO:0007669"/>
    <property type="project" value="TreeGrafter"/>
</dbReference>
<dbReference type="PRINTS" id="PR00344">
    <property type="entry name" value="BCTRLSENSOR"/>
</dbReference>
<dbReference type="PANTHER" id="PTHR42878">
    <property type="entry name" value="TWO-COMPONENT HISTIDINE KINASE"/>
    <property type="match status" value="1"/>
</dbReference>
<dbReference type="Proteomes" id="UP000218824">
    <property type="component" value="Chromosome"/>
</dbReference>
<dbReference type="InterPro" id="IPR001610">
    <property type="entry name" value="PAC"/>
</dbReference>
<dbReference type="InterPro" id="IPR050351">
    <property type="entry name" value="BphY/WalK/GraS-like"/>
</dbReference>
<keyword evidence="3" id="KW-0597">Phosphoprotein</keyword>
<evidence type="ECO:0000259" key="8">
    <source>
        <dbReference type="PROSITE" id="PS50112"/>
    </source>
</evidence>
<dbReference type="InterPro" id="IPR005467">
    <property type="entry name" value="His_kinase_dom"/>
</dbReference>
<dbReference type="PROSITE" id="PS50112">
    <property type="entry name" value="PAS"/>
    <property type="match status" value="1"/>
</dbReference>
<reference evidence="10 11" key="1">
    <citation type="journal article" date="2017" name="DNA Res.">
        <title>Complete genome sequence and expression profile of the commercial lytic enzyme producer Lysobacter enzymogenes M497-1.</title>
        <authorList>
            <person name="Takami H."/>
            <person name="Toyoda A."/>
            <person name="Uchiyama I."/>
            <person name="Itoh T."/>
            <person name="Takaki Y."/>
            <person name="Arai W."/>
            <person name="Nishi S."/>
            <person name="Kawai M."/>
            <person name="Shinya K."/>
            <person name="Ikeda H."/>
        </authorList>
    </citation>
    <scope>NUCLEOTIDE SEQUENCE [LARGE SCALE GENOMIC DNA]</scope>
    <source>
        <strain evidence="10 11">M497-1</strain>
    </source>
</reference>
<dbReference type="Pfam" id="PF02518">
    <property type="entry name" value="HATPase_c"/>
    <property type="match status" value="1"/>
</dbReference>
<dbReference type="GO" id="GO:0000156">
    <property type="term" value="F:phosphorelay response regulator activity"/>
    <property type="evidence" value="ECO:0007669"/>
    <property type="project" value="TreeGrafter"/>
</dbReference>
<dbReference type="InterPro" id="IPR035965">
    <property type="entry name" value="PAS-like_dom_sf"/>
</dbReference>
<dbReference type="InterPro" id="IPR000700">
    <property type="entry name" value="PAS-assoc_C"/>
</dbReference>
<comment type="catalytic activity">
    <reaction evidence="1">
        <text>ATP + protein L-histidine = ADP + protein N-phospho-L-histidine.</text>
        <dbReference type="EC" id="2.7.13.3"/>
    </reaction>
</comment>
<feature type="domain" description="PAS" evidence="8">
    <location>
        <begin position="19"/>
        <end position="89"/>
    </location>
</feature>
<sequence>MTLPHPLPTAAQAGNDPAQDDRFRLAMTASNIGMAIVSLDGVWLEVNPALCAMLGYREEQLRGHHYSEVTHRDDLAISQNLVAALVSGELASVDEHKRYVHADGSDVWVQLNVAVMRADDGAPQYFISHMRDIRGEREAGIALSARVAEHGAALDASHRQLQLFADAVAHDLRAPLRSIESFSALLADRAGERLNETDRDYLTRIRAAATRMTGLLAMLTELSHVTRAEMRIGPVDLSLLADWVGAELQDADPSRRGEVRVQPGLQVEGDERLLKLMLTQLMHNAWKFSALAAEADAPVRIEVGGETRDGALALSVRDHGSGFDMRYAHKLFEPFQRLHGPDQGGGHGLGLAIARRVAERHRGRLRAHAEPGAGSTFTVELPLVSRGEENVDA</sequence>
<dbReference type="InterPro" id="IPR003594">
    <property type="entry name" value="HATPase_dom"/>
</dbReference>
<evidence type="ECO:0000313" key="10">
    <source>
        <dbReference type="EMBL" id="BAV95513.1"/>
    </source>
</evidence>
<dbReference type="SMART" id="SM00086">
    <property type="entry name" value="PAC"/>
    <property type="match status" value="1"/>
</dbReference>
<dbReference type="InterPro" id="IPR000014">
    <property type="entry name" value="PAS"/>
</dbReference>
<feature type="domain" description="PAC" evidence="9">
    <location>
        <begin position="93"/>
        <end position="145"/>
    </location>
</feature>
<organism evidence="10 11">
    <name type="scientific">Lysobacter enzymogenes</name>
    <dbReference type="NCBI Taxonomy" id="69"/>
    <lineage>
        <taxon>Bacteria</taxon>
        <taxon>Pseudomonadati</taxon>
        <taxon>Pseudomonadota</taxon>
        <taxon>Gammaproteobacteria</taxon>
        <taxon>Lysobacterales</taxon>
        <taxon>Lysobacteraceae</taxon>
        <taxon>Lysobacter</taxon>
    </lineage>
</organism>
<dbReference type="SUPFAM" id="SSF55874">
    <property type="entry name" value="ATPase domain of HSP90 chaperone/DNA topoisomerase II/histidine kinase"/>
    <property type="match status" value="1"/>
</dbReference>
<dbReference type="SUPFAM" id="SSF47384">
    <property type="entry name" value="Homodimeric domain of signal transducing histidine kinase"/>
    <property type="match status" value="1"/>
</dbReference>
<dbReference type="InterPro" id="IPR003661">
    <property type="entry name" value="HisK_dim/P_dom"/>
</dbReference>
<dbReference type="Gene3D" id="1.10.287.130">
    <property type="match status" value="1"/>
</dbReference>
<evidence type="ECO:0000256" key="1">
    <source>
        <dbReference type="ARBA" id="ARBA00000085"/>
    </source>
</evidence>
<keyword evidence="4" id="KW-0808">Transferase</keyword>
<dbReference type="CDD" id="cd00130">
    <property type="entry name" value="PAS"/>
    <property type="match status" value="1"/>
</dbReference>
<dbReference type="PROSITE" id="PS50109">
    <property type="entry name" value="HIS_KIN"/>
    <property type="match status" value="1"/>
</dbReference>
<dbReference type="RefSeq" id="WP_172437096.1">
    <property type="nucleotide sequence ID" value="NZ_AP014940.1"/>
</dbReference>
<accession>A0AAU9AG82</accession>
<dbReference type="KEGG" id="lem:LEN_0026"/>
<dbReference type="GO" id="GO:0016020">
    <property type="term" value="C:membrane"/>
    <property type="evidence" value="ECO:0007669"/>
    <property type="project" value="UniProtKB-SubCell"/>
</dbReference>
<dbReference type="EC" id="2.7.13.3" evidence="2"/>
<evidence type="ECO:0000256" key="3">
    <source>
        <dbReference type="ARBA" id="ARBA00022553"/>
    </source>
</evidence>
<proteinExistence type="predicted"/>
<evidence type="ECO:0000256" key="6">
    <source>
        <dbReference type="ARBA" id="ARBA00023136"/>
    </source>
</evidence>
<evidence type="ECO:0000313" key="11">
    <source>
        <dbReference type="Proteomes" id="UP000218824"/>
    </source>
</evidence>
<evidence type="ECO:0000256" key="2">
    <source>
        <dbReference type="ARBA" id="ARBA00012438"/>
    </source>
</evidence>
<dbReference type="InterPro" id="IPR013656">
    <property type="entry name" value="PAS_4"/>
</dbReference>
<dbReference type="GO" id="GO:0000155">
    <property type="term" value="F:phosphorelay sensor kinase activity"/>
    <property type="evidence" value="ECO:0007669"/>
    <property type="project" value="InterPro"/>
</dbReference>
<dbReference type="SUPFAM" id="SSF55785">
    <property type="entry name" value="PYP-like sensor domain (PAS domain)"/>
    <property type="match status" value="1"/>
</dbReference>
<dbReference type="PROSITE" id="PS50113">
    <property type="entry name" value="PAC"/>
    <property type="match status" value="1"/>
</dbReference>
<name>A0AAU9AG82_LYSEN</name>
<dbReference type="Gene3D" id="3.30.450.20">
    <property type="entry name" value="PAS domain"/>
    <property type="match status" value="1"/>
</dbReference>
<feature type="domain" description="Histidine kinase" evidence="7">
    <location>
        <begin position="167"/>
        <end position="385"/>
    </location>
</feature>
<dbReference type="EMBL" id="AP014940">
    <property type="protein sequence ID" value="BAV95513.1"/>
    <property type="molecule type" value="Genomic_DNA"/>
</dbReference>
<dbReference type="Pfam" id="PF08448">
    <property type="entry name" value="PAS_4"/>
    <property type="match status" value="1"/>
</dbReference>
<dbReference type="SMART" id="SM00387">
    <property type="entry name" value="HATPase_c"/>
    <property type="match status" value="1"/>
</dbReference>
<evidence type="ECO:0000259" key="9">
    <source>
        <dbReference type="PROSITE" id="PS50113"/>
    </source>
</evidence>
<keyword evidence="5 10" id="KW-0418">Kinase</keyword>
<evidence type="ECO:0000256" key="4">
    <source>
        <dbReference type="ARBA" id="ARBA00022679"/>
    </source>
</evidence>
<dbReference type="GO" id="GO:0030295">
    <property type="term" value="F:protein kinase activator activity"/>
    <property type="evidence" value="ECO:0007669"/>
    <property type="project" value="TreeGrafter"/>
</dbReference>
<dbReference type="SMART" id="SM00388">
    <property type="entry name" value="HisKA"/>
    <property type="match status" value="1"/>
</dbReference>
<dbReference type="GeneID" id="83061973"/>
<keyword evidence="6" id="KW-0472">Membrane</keyword>
<dbReference type="InterPro" id="IPR036890">
    <property type="entry name" value="HATPase_C_sf"/>
</dbReference>
<gene>
    <name evidence="10" type="ORF">LEN_0026</name>
</gene>
<dbReference type="CDD" id="cd00082">
    <property type="entry name" value="HisKA"/>
    <property type="match status" value="1"/>
</dbReference>
<dbReference type="Pfam" id="PF00512">
    <property type="entry name" value="HisKA"/>
    <property type="match status" value="1"/>
</dbReference>
<dbReference type="SMART" id="SM00091">
    <property type="entry name" value="PAS"/>
    <property type="match status" value="1"/>
</dbReference>
<dbReference type="PANTHER" id="PTHR42878:SF15">
    <property type="entry name" value="BACTERIOPHYTOCHROME"/>
    <property type="match status" value="1"/>
</dbReference>
<dbReference type="InterPro" id="IPR004358">
    <property type="entry name" value="Sig_transdc_His_kin-like_C"/>
</dbReference>
<evidence type="ECO:0000256" key="5">
    <source>
        <dbReference type="ARBA" id="ARBA00022777"/>
    </source>
</evidence>
<dbReference type="AlphaFoldDB" id="A0AAU9AG82"/>
<dbReference type="Gene3D" id="3.30.565.10">
    <property type="entry name" value="Histidine kinase-like ATPase, C-terminal domain"/>
    <property type="match status" value="1"/>
</dbReference>
<protein>
    <recommendedName>
        <fullName evidence="2">histidine kinase</fullName>
        <ecNumber evidence="2">2.7.13.3</ecNumber>
    </recommendedName>
</protein>
<dbReference type="InterPro" id="IPR036097">
    <property type="entry name" value="HisK_dim/P_sf"/>
</dbReference>